<dbReference type="Proteomes" id="UP000773064">
    <property type="component" value="Unassembled WGS sequence"/>
</dbReference>
<dbReference type="InterPro" id="IPR025591">
    <property type="entry name" value="RloB"/>
</dbReference>
<sequence length="218" mass="24876">MSRKKTTLPPHGRKTRRSNRVRARRYLVVCGGEVTEHQYFEYLETTMKDVVITVISKTLAPAQLADYAMELKHDDERDNDDPRDRYACVFVVVDVDDFHDHAQAQRTCTRSGMHLVISNPCFEVWLIDHVRSCPPSYTITADVEKYAAKLQVTTGPRNKYINLTLVEGHIQDAIGNAHRHNSSEKAVLRHQLIPRKASDYAPWTDMAGVIEILNADSM</sequence>
<comment type="caution">
    <text evidence="1">The sequence shown here is derived from an EMBL/GenBank/DDBJ whole genome shotgun (WGS) entry which is preliminary data.</text>
</comment>
<proteinExistence type="predicted"/>
<dbReference type="RefSeq" id="WP_214358451.1">
    <property type="nucleotide sequence ID" value="NZ_JAFEJS010000007.1"/>
</dbReference>
<gene>
    <name evidence="1" type="ORF">JS528_07425</name>
</gene>
<dbReference type="EMBL" id="JAFEJS010000007">
    <property type="protein sequence ID" value="MBT1173183.1"/>
    <property type="molecule type" value="Genomic_DNA"/>
</dbReference>
<accession>A0ABS5UQR9</accession>
<dbReference type="Pfam" id="PF13707">
    <property type="entry name" value="RloB"/>
    <property type="match status" value="1"/>
</dbReference>
<keyword evidence="2" id="KW-1185">Reference proteome</keyword>
<evidence type="ECO:0000313" key="1">
    <source>
        <dbReference type="EMBL" id="MBT1173183.1"/>
    </source>
</evidence>
<evidence type="ECO:0000313" key="2">
    <source>
        <dbReference type="Proteomes" id="UP000773064"/>
    </source>
</evidence>
<reference evidence="1 2" key="1">
    <citation type="journal article" date="2021" name="Environ. Microbiol.">
        <title>Genetic insights into the dark matter of the mammalian gut microbiota through targeted genome reconstruction.</title>
        <authorList>
            <person name="Lugli G.A."/>
            <person name="Alessandri G."/>
            <person name="Milani C."/>
            <person name="Viappiani A."/>
            <person name="Fontana F."/>
            <person name="Tarracchini C."/>
            <person name="Mancabelli L."/>
            <person name="Argentini C."/>
            <person name="Ruiz L."/>
            <person name="Margolles A."/>
            <person name="van Sinderen D."/>
            <person name="Turroni F."/>
            <person name="Ventura M."/>
        </authorList>
    </citation>
    <scope>NUCLEOTIDE SEQUENCE [LARGE SCALE GENOMIC DNA]</scope>
    <source>
        <strain evidence="1 2">MA2</strain>
    </source>
</reference>
<name>A0ABS5UQR9_9BIFI</name>
<organism evidence="1 2">
    <name type="scientific">Bifidobacterium santillanense</name>
    <dbReference type="NCBI Taxonomy" id="2809028"/>
    <lineage>
        <taxon>Bacteria</taxon>
        <taxon>Bacillati</taxon>
        <taxon>Actinomycetota</taxon>
        <taxon>Actinomycetes</taxon>
        <taxon>Bifidobacteriales</taxon>
        <taxon>Bifidobacteriaceae</taxon>
        <taxon>Bifidobacterium</taxon>
    </lineage>
</organism>
<protein>
    <submittedName>
        <fullName evidence="1">RloB domain-containing protein</fullName>
    </submittedName>
</protein>